<evidence type="ECO:0000313" key="2">
    <source>
        <dbReference type="EMBL" id="CAD8502039.1"/>
    </source>
</evidence>
<organism evidence="2">
    <name type="scientific">Hanusia phi</name>
    <dbReference type="NCBI Taxonomy" id="3032"/>
    <lineage>
        <taxon>Eukaryota</taxon>
        <taxon>Cryptophyceae</taxon>
        <taxon>Pyrenomonadales</taxon>
        <taxon>Geminigeraceae</taxon>
        <taxon>Hanusia</taxon>
    </lineage>
</organism>
<proteinExistence type="predicted"/>
<accession>A0A7S0F2S3</accession>
<reference evidence="2" key="1">
    <citation type="submission" date="2021-01" db="EMBL/GenBank/DDBJ databases">
        <authorList>
            <person name="Corre E."/>
            <person name="Pelletier E."/>
            <person name="Niang G."/>
            <person name="Scheremetjew M."/>
            <person name="Finn R."/>
            <person name="Kale V."/>
            <person name="Holt S."/>
            <person name="Cochrane G."/>
            <person name="Meng A."/>
            <person name="Brown T."/>
            <person name="Cohen L."/>
        </authorList>
    </citation>
    <scope>NUCLEOTIDE SEQUENCE</scope>
    <source>
        <strain evidence="2">CCMP325</strain>
    </source>
</reference>
<evidence type="ECO:0008006" key="3">
    <source>
        <dbReference type="Google" id="ProtNLM"/>
    </source>
</evidence>
<sequence>MMPRMAFCTVLILLAVNTLGDDLGSSHLQGTEKRSDSSDLEGWIDSDLSLDHDENGDWDDTVTSRHLLSWTDREQENSELYTSAHAAVHAAAVRHAHHKLAKSRARSGSKQSGKAANALANKVGLPKLPQSPPVCSIPPAMRFCQNVNYPVYRPSVDHTFAQLDFDSHAVFKKIVPHMRISERHFELPVIHQCRANFRQFLCLRNFPKCCHVGLCSKYGSPDNPLTTQTLNDFADAAHNHGKATTVTFLNGVKDTMKVDQGRNDTVKVKVSDATCVQYMQTYTPLFDCRKECQRLLSKDCLFMLSQECEDLCFGVHSEKCASKQLYQIATGKSGAAETIPSLALYLATLTVLFRLYH</sequence>
<name>A0A7S0F2S3_9CRYP</name>
<feature type="chain" id="PRO_5030758109" description="FZ domain-containing protein" evidence="1">
    <location>
        <begin position="21"/>
        <end position="357"/>
    </location>
</feature>
<gene>
    <name evidence="2" type="ORF">HPHI1048_LOCUS20228</name>
</gene>
<keyword evidence="1" id="KW-0732">Signal</keyword>
<dbReference type="AlphaFoldDB" id="A0A7S0F2S3"/>
<dbReference type="EMBL" id="HBEO01029788">
    <property type="protein sequence ID" value="CAD8502039.1"/>
    <property type="molecule type" value="Transcribed_RNA"/>
</dbReference>
<feature type="signal peptide" evidence="1">
    <location>
        <begin position="1"/>
        <end position="20"/>
    </location>
</feature>
<evidence type="ECO:0000256" key="1">
    <source>
        <dbReference type="SAM" id="SignalP"/>
    </source>
</evidence>
<protein>
    <recommendedName>
        <fullName evidence="3">FZ domain-containing protein</fullName>
    </recommendedName>
</protein>